<proteinExistence type="predicted"/>
<dbReference type="EMBL" id="CP036289">
    <property type="protein sequence ID" value="QDU75417.1"/>
    <property type="molecule type" value="Genomic_DNA"/>
</dbReference>
<sequence length="141" mass="15213" precursor="true">MKSTYAHSLTLLLIAVPMALAFTACGGNDSGLYQVKGRLTHDGEPIPQMKIIFVPEDTGIHPESYATTDTEGRFEMKVVSTPGVAPGKHTVFVQDPAAVQGGKTSTDKAYLAVLKKYGDEESSPFTITIEEDLPDLELKLD</sequence>
<dbReference type="PROSITE" id="PS51257">
    <property type="entry name" value="PROKAR_LIPOPROTEIN"/>
    <property type="match status" value="1"/>
</dbReference>
<feature type="signal peptide" evidence="1">
    <location>
        <begin position="1"/>
        <end position="21"/>
    </location>
</feature>
<gene>
    <name evidence="2" type="ORF">Pan97_24490</name>
</gene>
<protein>
    <recommendedName>
        <fullName evidence="4">Nickel uptake substrate-specific transmembrane region</fullName>
    </recommendedName>
</protein>
<dbReference type="AlphaFoldDB" id="A0A518C857"/>
<feature type="chain" id="PRO_5022213593" description="Nickel uptake substrate-specific transmembrane region" evidence="1">
    <location>
        <begin position="22"/>
        <end position="141"/>
    </location>
</feature>
<name>A0A518C857_9BACT</name>
<dbReference type="KEGG" id="bvo:Pan97_24490"/>
<evidence type="ECO:0000313" key="3">
    <source>
        <dbReference type="Proteomes" id="UP000318626"/>
    </source>
</evidence>
<evidence type="ECO:0000313" key="2">
    <source>
        <dbReference type="EMBL" id="QDU75417.1"/>
    </source>
</evidence>
<dbReference type="Proteomes" id="UP000318626">
    <property type="component" value="Chromosome"/>
</dbReference>
<reference evidence="3" key="1">
    <citation type="submission" date="2019-02" db="EMBL/GenBank/DDBJ databases">
        <title>Deep-cultivation of Planctomycetes and their phenomic and genomic characterization uncovers novel biology.</title>
        <authorList>
            <person name="Wiegand S."/>
            <person name="Jogler M."/>
            <person name="Boedeker C."/>
            <person name="Pinto D."/>
            <person name="Vollmers J."/>
            <person name="Rivas-Marin E."/>
            <person name="Kohn T."/>
            <person name="Peeters S.H."/>
            <person name="Heuer A."/>
            <person name="Rast P."/>
            <person name="Oberbeckmann S."/>
            <person name="Bunk B."/>
            <person name="Jeske O."/>
            <person name="Meyerdierks A."/>
            <person name="Storesund J.E."/>
            <person name="Kallscheuer N."/>
            <person name="Luecker S."/>
            <person name="Lage O.M."/>
            <person name="Pohl T."/>
            <person name="Merkel B.J."/>
            <person name="Hornburger P."/>
            <person name="Mueller R.-W."/>
            <person name="Bruemmer F."/>
            <person name="Labrenz M."/>
            <person name="Spormann A.M."/>
            <person name="Op den Camp H."/>
            <person name="Overmann J."/>
            <person name="Amann R."/>
            <person name="Jetten M.S.M."/>
            <person name="Mascher T."/>
            <person name="Medema M.H."/>
            <person name="Devos D.P."/>
            <person name="Kaster A.-K."/>
            <person name="Ovreas L."/>
            <person name="Rohde M."/>
            <person name="Galperin M.Y."/>
            <person name="Jogler C."/>
        </authorList>
    </citation>
    <scope>NUCLEOTIDE SEQUENCE [LARGE SCALE GENOMIC DNA]</scope>
    <source>
        <strain evidence="3">Pan97</strain>
    </source>
</reference>
<evidence type="ECO:0000256" key="1">
    <source>
        <dbReference type="SAM" id="SignalP"/>
    </source>
</evidence>
<organism evidence="2 3">
    <name type="scientific">Bremerella volcania</name>
    <dbReference type="NCBI Taxonomy" id="2527984"/>
    <lineage>
        <taxon>Bacteria</taxon>
        <taxon>Pseudomonadati</taxon>
        <taxon>Planctomycetota</taxon>
        <taxon>Planctomycetia</taxon>
        <taxon>Pirellulales</taxon>
        <taxon>Pirellulaceae</taxon>
        <taxon>Bremerella</taxon>
    </lineage>
</organism>
<evidence type="ECO:0008006" key="4">
    <source>
        <dbReference type="Google" id="ProtNLM"/>
    </source>
</evidence>
<dbReference type="RefSeq" id="WP_144972776.1">
    <property type="nucleotide sequence ID" value="NZ_CP036289.1"/>
</dbReference>
<accession>A0A518C857</accession>
<keyword evidence="1" id="KW-0732">Signal</keyword>
<dbReference type="OrthoDB" id="289783at2"/>
<keyword evidence="3" id="KW-1185">Reference proteome</keyword>